<evidence type="ECO:0000256" key="6">
    <source>
        <dbReference type="ARBA" id="ARBA00022989"/>
    </source>
</evidence>
<evidence type="ECO:0000256" key="5">
    <source>
        <dbReference type="ARBA" id="ARBA00022692"/>
    </source>
</evidence>
<keyword evidence="9 10" id="KW-0496">Mitochondrion</keyword>
<protein>
    <recommendedName>
        <fullName evidence="3 9">NADH-ubiquinone oxidoreductase chain 3</fullName>
        <ecNumber evidence="9">7.1.1.2</ecNumber>
    </recommendedName>
</protein>
<keyword evidence="6 9" id="KW-1133">Transmembrane helix</keyword>
<dbReference type="GO" id="GO:0030964">
    <property type="term" value="C:NADH dehydrogenase complex"/>
    <property type="evidence" value="ECO:0007669"/>
    <property type="project" value="TreeGrafter"/>
</dbReference>
<keyword evidence="9" id="KW-0830">Ubiquinone</keyword>
<keyword evidence="9" id="KW-1278">Translocase</keyword>
<organism evidence="10">
    <name type="scientific">Platypodinae sp. BMNH 1274714</name>
    <dbReference type="NCBI Taxonomy" id="2558030"/>
    <lineage>
        <taxon>Eukaryota</taxon>
        <taxon>Metazoa</taxon>
        <taxon>Ecdysozoa</taxon>
        <taxon>Arthropoda</taxon>
        <taxon>Hexapoda</taxon>
        <taxon>Insecta</taxon>
        <taxon>Pterygota</taxon>
        <taxon>Neoptera</taxon>
        <taxon>Endopterygota</taxon>
        <taxon>Coleoptera</taxon>
        <taxon>Polyphaga</taxon>
        <taxon>Cucujiformia</taxon>
        <taxon>Curculionidae</taxon>
        <taxon>Platypodinae</taxon>
    </lineage>
</organism>
<feature type="transmembrane region" description="Helical" evidence="9">
    <location>
        <begin position="85"/>
        <end position="104"/>
    </location>
</feature>
<feature type="transmembrane region" description="Helical" evidence="9">
    <location>
        <begin position="51"/>
        <end position="73"/>
    </location>
</feature>
<dbReference type="InterPro" id="IPR038430">
    <property type="entry name" value="NDAH_ubi_oxred_su3_sf"/>
</dbReference>
<dbReference type="EC" id="7.1.1.2" evidence="9"/>
<evidence type="ECO:0000256" key="8">
    <source>
        <dbReference type="ARBA" id="ARBA00049551"/>
    </source>
</evidence>
<dbReference type="AlphaFoldDB" id="A0A126TG97"/>
<keyword evidence="5 9" id="KW-0812">Transmembrane</keyword>
<keyword evidence="7 9" id="KW-0472">Membrane</keyword>
<keyword evidence="9" id="KW-0249">Electron transport</keyword>
<dbReference type="PANTHER" id="PTHR11058">
    <property type="entry name" value="NADH-UBIQUINONE OXIDOREDUCTASE CHAIN 3"/>
    <property type="match status" value="1"/>
</dbReference>
<evidence type="ECO:0000256" key="4">
    <source>
        <dbReference type="ARBA" id="ARBA00022448"/>
    </source>
</evidence>
<name>A0A126TG97_9CUCU</name>
<proteinExistence type="inferred from homology"/>
<dbReference type="GO" id="GO:0008137">
    <property type="term" value="F:NADH dehydrogenase (ubiquinone) activity"/>
    <property type="evidence" value="ECO:0007669"/>
    <property type="project" value="UniProtKB-UniRule"/>
</dbReference>
<comment type="similarity">
    <text evidence="2 9">Belongs to the complex I subunit 3 family.</text>
</comment>
<sequence length="114" mass="13227">MLMMISMIICMVIIILIFLLNMTAKKKNNDREKSSPFECGFEPFSSPRMPFSIHFFIIAIIFVIFDVELVLLFPTIPSMKLSNPASMSITIFMFILILLMGLYHEWNKGALNWK</sequence>
<evidence type="ECO:0000256" key="7">
    <source>
        <dbReference type="ARBA" id="ARBA00023136"/>
    </source>
</evidence>
<comment type="catalytic activity">
    <reaction evidence="8 9">
        <text>a ubiquinone + NADH + 5 H(+)(in) = a ubiquinol + NAD(+) + 4 H(+)(out)</text>
        <dbReference type="Rhea" id="RHEA:29091"/>
        <dbReference type="Rhea" id="RHEA-COMP:9565"/>
        <dbReference type="Rhea" id="RHEA-COMP:9566"/>
        <dbReference type="ChEBI" id="CHEBI:15378"/>
        <dbReference type="ChEBI" id="CHEBI:16389"/>
        <dbReference type="ChEBI" id="CHEBI:17976"/>
        <dbReference type="ChEBI" id="CHEBI:57540"/>
        <dbReference type="ChEBI" id="CHEBI:57945"/>
        <dbReference type="EC" id="7.1.1.2"/>
    </reaction>
</comment>
<keyword evidence="9" id="KW-0520">NAD</keyword>
<comment type="subcellular location">
    <subcellularLocation>
        <location evidence="1">Membrane</location>
    </subcellularLocation>
    <subcellularLocation>
        <location evidence="9">Mitochondrion membrane</location>
        <topology evidence="9">Multi-pass membrane protein</topology>
    </subcellularLocation>
</comment>
<dbReference type="PANTHER" id="PTHR11058:SF9">
    <property type="entry name" value="NADH-UBIQUINONE OXIDOREDUCTASE CHAIN 3"/>
    <property type="match status" value="1"/>
</dbReference>
<dbReference type="Pfam" id="PF00507">
    <property type="entry name" value="Oxidored_q4"/>
    <property type="match status" value="1"/>
</dbReference>
<dbReference type="GO" id="GO:0031966">
    <property type="term" value="C:mitochondrial membrane"/>
    <property type="evidence" value="ECO:0007669"/>
    <property type="project" value="UniProtKB-SubCell"/>
</dbReference>
<dbReference type="Gene3D" id="1.20.58.1610">
    <property type="entry name" value="NADH:ubiquinone/plastoquinone oxidoreductase, chain 3"/>
    <property type="match status" value="1"/>
</dbReference>
<dbReference type="EMBL" id="KT696254">
    <property type="protein sequence ID" value="AML26608.1"/>
    <property type="molecule type" value="Genomic_DNA"/>
</dbReference>
<keyword evidence="4 9" id="KW-0813">Transport</keyword>
<evidence type="ECO:0000256" key="1">
    <source>
        <dbReference type="ARBA" id="ARBA00004370"/>
    </source>
</evidence>
<evidence type="ECO:0000256" key="9">
    <source>
        <dbReference type="RuleBase" id="RU003640"/>
    </source>
</evidence>
<dbReference type="InterPro" id="IPR000440">
    <property type="entry name" value="NADH_UbQ/plastoQ_OxRdtase_su3"/>
</dbReference>
<keyword evidence="9" id="KW-0679">Respiratory chain</keyword>
<accession>A0A126TG97</accession>
<evidence type="ECO:0000256" key="3">
    <source>
        <dbReference type="ARBA" id="ARBA00021007"/>
    </source>
</evidence>
<comment type="function">
    <text evidence="9">Core subunit of the mitochondrial membrane respiratory chain NADH dehydrogenase (Complex I) which catalyzes electron transfer from NADH through the respiratory chain, using ubiquinone as an electron acceptor. Essential for the catalytic activity of complex I.</text>
</comment>
<geneLocation type="mitochondrion" evidence="10"/>
<gene>
    <name evidence="10" type="primary">ND3</name>
</gene>
<evidence type="ECO:0000313" key="10">
    <source>
        <dbReference type="EMBL" id="AML26608.1"/>
    </source>
</evidence>
<evidence type="ECO:0000256" key="2">
    <source>
        <dbReference type="ARBA" id="ARBA00008472"/>
    </source>
</evidence>
<reference evidence="10" key="1">
    <citation type="submission" date="2015-09" db="EMBL/GenBank/DDBJ databases">
        <title>Capturing the unknown biodiversity of arthropods in tropical forests using metagenomics.</title>
        <authorList>
            <person name="Andujar C."/>
            <person name="Creedy T.J."/>
            <person name="Garner B."/>
            <person name="Canty R."/>
            <person name="Warner H.B."/>
            <person name="Lipecki J."/>
            <person name="Crampton-Platt A."/>
            <person name="Gabrielli M."/>
            <person name="Croydon-Veleslavov I.A."/>
            <person name="Lim J.L."/>
            <person name="Linard B."/>
            <person name="Vogler A."/>
        </authorList>
    </citation>
    <scope>NUCLEOTIDE SEQUENCE</scope>
</reference>